<protein>
    <submittedName>
        <fullName evidence="1">Uncharacterized protein</fullName>
    </submittedName>
</protein>
<dbReference type="STRING" id="1229521.D791_02555"/>
<gene>
    <name evidence="1" type="ORF">D791_02555</name>
</gene>
<accession>W9VIS7</accession>
<keyword evidence="2" id="KW-1185">Reference proteome</keyword>
<dbReference type="Pfam" id="PF09523">
    <property type="entry name" value="DUF2390"/>
    <property type="match status" value="1"/>
</dbReference>
<dbReference type="InterPro" id="IPR012659">
    <property type="entry name" value="CHP02444"/>
</dbReference>
<organism evidence="1 2">
    <name type="scientific">Nitrincola nitratireducens</name>
    <dbReference type="NCBI Taxonomy" id="1229521"/>
    <lineage>
        <taxon>Bacteria</taxon>
        <taxon>Pseudomonadati</taxon>
        <taxon>Pseudomonadota</taxon>
        <taxon>Gammaproteobacteria</taxon>
        <taxon>Oceanospirillales</taxon>
        <taxon>Oceanospirillaceae</taxon>
        <taxon>Nitrincola</taxon>
    </lineage>
</organism>
<name>W9VIS7_9GAMM</name>
<evidence type="ECO:0000313" key="2">
    <source>
        <dbReference type="Proteomes" id="UP000019464"/>
    </source>
</evidence>
<sequence>MLFACWLAHQRKPFPSALNERVLAWQKELLGPLRALRYHFRQSDWRHDYPECYQHFKQVELEAERIDLYHLWQLSQMDMQTLAVDLGVEQIMQDNIHTYIQSLEIEPESIKQYTDALVREAIKNKPDD</sequence>
<dbReference type="Proteomes" id="UP000019464">
    <property type="component" value="Unassembled WGS sequence"/>
</dbReference>
<dbReference type="EMBL" id="AONB01000013">
    <property type="protein sequence ID" value="EXJ10490.1"/>
    <property type="molecule type" value="Genomic_DNA"/>
</dbReference>
<reference evidence="2" key="1">
    <citation type="submission" date="2012-11" db="EMBL/GenBank/DDBJ databases">
        <authorList>
            <person name="Singh A."/>
            <person name="Pinnaka A.K."/>
            <person name="Vaidya B."/>
        </authorList>
    </citation>
    <scope>NUCLEOTIDE SEQUENCE [LARGE SCALE GENOMIC DNA]</scope>
    <source>
        <strain evidence="2">AK23</strain>
    </source>
</reference>
<reference evidence="1 2" key="2">
    <citation type="journal article" date="2015" name="Syst. Appl. Microbiol.">
        <title>Nitrincola nitratireducens sp. nov. isolated from a haloalkaline crater lake.</title>
        <authorList>
            <person name="Singh A."/>
            <person name="Vaidya B."/>
            <person name="Tanuku N.R."/>
            <person name="Pinnaka A.K."/>
        </authorList>
    </citation>
    <scope>NUCLEOTIDE SEQUENCE [LARGE SCALE GENOMIC DNA]</scope>
    <source>
        <strain evidence="1 2">AK23</strain>
    </source>
</reference>
<proteinExistence type="predicted"/>
<comment type="caution">
    <text evidence="1">The sequence shown here is derived from an EMBL/GenBank/DDBJ whole genome shotgun (WGS) entry which is preliminary data.</text>
</comment>
<dbReference type="AlphaFoldDB" id="W9VIS7"/>
<evidence type="ECO:0000313" key="1">
    <source>
        <dbReference type="EMBL" id="EXJ10490.1"/>
    </source>
</evidence>